<evidence type="ECO:0000256" key="5">
    <source>
        <dbReference type="ARBA" id="ARBA00022927"/>
    </source>
</evidence>
<protein>
    <submittedName>
        <fullName evidence="10">Unannotated protein</fullName>
    </submittedName>
</protein>
<evidence type="ECO:0000256" key="6">
    <source>
        <dbReference type="ARBA" id="ARBA00022989"/>
    </source>
</evidence>
<dbReference type="GO" id="GO:0016020">
    <property type="term" value="C:membrane"/>
    <property type="evidence" value="ECO:0007669"/>
    <property type="project" value="UniProtKB-SubCell"/>
</dbReference>
<dbReference type="GO" id="GO:0009306">
    <property type="term" value="P:protein secretion"/>
    <property type="evidence" value="ECO:0007669"/>
    <property type="project" value="InterPro"/>
</dbReference>
<sequence length="79" mass="8203">MRTVVLYTTLVINVVSMFSVIVGVLLHSGQGGGLSDMFGGASGAGLGSAAAERNLNRITTVFATVWLFTVIALAFLLNN</sequence>
<feature type="transmembrane region" description="Helical" evidence="9">
    <location>
        <begin position="6"/>
        <end position="26"/>
    </location>
</feature>
<evidence type="ECO:0000256" key="7">
    <source>
        <dbReference type="ARBA" id="ARBA00023010"/>
    </source>
</evidence>
<dbReference type="GO" id="GO:0015450">
    <property type="term" value="F:protein-transporting ATPase activity"/>
    <property type="evidence" value="ECO:0007669"/>
    <property type="project" value="InterPro"/>
</dbReference>
<keyword evidence="7" id="KW-0811">Translocation</keyword>
<keyword evidence="3" id="KW-0813">Transport</keyword>
<reference evidence="10" key="1">
    <citation type="submission" date="2020-05" db="EMBL/GenBank/DDBJ databases">
        <authorList>
            <person name="Chiriac C."/>
            <person name="Salcher M."/>
            <person name="Ghai R."/>
            <person name="Kavagutti S V."/>
        </authorList>
    </citation>
    <scope>NUCLEOTIDE SEQUENCE</scope>
</reference>
<evidence type="ECO:0000256" key="2">
    <source>
        <dbReference type="ARBA" id="ARBA00008445"/>
    </source>
</evidence>
<organism evidence="10">
    <name type="scientific">freshwater metagenome</name>
    <dbReference type="NCBI Taxonomy" id="449393"/>
    <lineage>
        <taxon>unclassified sequences</taxon>
        <taxon>metagenomes</taxon>
        <taxon>ecological metagenomes</taxon>
    </lineage>
</organism>
<comment type="similarity">
    <text evidence="2">Belongs to the SecG family.</text>
</comment>
<proteinExistence type="inferred from homology"/>
<dbReference type="NCBIfam" id="TIGR00810">
    <property type="entry name" value="secG"/>
    <property type="match status" value="1"/>
</dbReference>
<dbReference type="PRINTS" id="PR01651">
    <property type="entry name" value="SECGEXPORT"/>
</dbReference>
<evidence type="ECO:0000256" key="4">
    <source>
        <dbReference type="ARBA" id="ARBA00022692"/>
    </source>
</evidence>
<keyword evidence="6 9" id="KW-1133">Transmembrane helix</keyword>
<evidence type="ECO:0000256" key="8">
    <source>
        <dbReference type="ARBA" id="ARBA00023136"/>
    </source>
</evidence>
<keyword evidence="4 9" id="KW-0812">Transmembrane</keyword>
<dbReference type="EMBL" id="CAEZUX010000049">
    <property type="protein sequence ID" value="CAB4613499.1"/>
    <property type="molecule type" value="Genomic_DNA"/>
</dbReference>
<gene>
    <name evidence="10" type="ORF">UFOPK1874_00578</name>
</gene>
<feature type="transmembrane region" description="Helical" evidence="9">
    <location>
        <begin position="58"/>
        <end position="77"/>
    </location>
</feature>
<keyword evidence="8 9" id="KW-0472">Membrane</keyword>
<dbReference type="AlphaFoldDB" id="A0A6J6HNZ8"/>
<evidence type="ECO:0000256" key="9">
    <source>
        <dbReference type="SAM" id="Phobius"/>
    </source>
</evidence>
<evidence type="ECO:0000256" key="1">
    <source>
        <dbReference type="ARBA" id="ARBA00004141"/>
    </source>
</evidence>
<dbReference type="Pfam" id="PF03840">
    <property type="entry name" value="SecG"/>
    <property type="match status" value="1"/>
</dbReference>
<keyword evidence="5" id="KW-0653">Protein transport</keyword>
<evidence type="ECO:0000313" key="10">
    <source>
        <dbReference type="EMBL" id="CAB4613499.1"/>
    </source>
</evidence>
<evidence type="ECO:0000256" key="3">
    <source>
        <dbReference type="ARBA" id="ARBA00022448"/>
    </source>
</evidence>
<name>A0A6J6HNZ8_9ZZZZ</name>
<comment type="subcellular location">
    <subcellularLocation>
        <location evidence="1">Membrane</location>
        <topology evidence="1">Multi-pass membrane protein</topology>
    </subcellularLocation>
</comment>
<dbReference type="InterPro" id="IPR004692">
    <property type="entry name" value="SecG"/>
</dbReference>
<accession>A0A6J6HNZ8</accession>